<name>A0A8H3EMT1_9LECA</name>
<feature type="transmembrane region" description="Helical" evidence="2">
    <location>
        <begin position="12"/>
        <end position="31"/>
    </location>
</feature>
<proteinExistence type="predicted"/>
<gene>
    <name evidence="3" type="ORF">GOMPHAMPRED_006789</name>
</gene>
<accession>A0A8H3EMT1</accession>
<feature type="coiled-coil region" evidence="1">
    <location>
        <begin position="292"/>
        <end position="348"/>
    </location>
</feature>
<dbReference type="Proteomes" id="UP000664169">
    <property type="component" value="Unassembled WGS sequence"/>
</dbReference>
<comment type="caution">
    <text evidence="3">The sequence shown here is derived from an EMBL/GenBank/DDBJ whole genome shotgun (WGS) entry which is preliminary data.</text>
</comment>
<keyword evidence="2" id="KW-1133">Transmembrane helix</keyword>
<keyword evidence="1" id="KW-0175">Coiled coil</keyword>
<evidence type="ECO:0000256" key="1">
    <source>
        <dbReference type="SAM" id="Coils"/>
    </source>
</evidence>
<protein>
    <submittedName>
        <fullName evidence="3">Uncharacterized protein</fullName>
    </submittedName>
</protein>
<evidence type="ECO:0000256" key="2">
    <source>
        <dbReference type="SAM" id="Phobius"/>
    </source>
</evidence>
<organism evidence="3 4">
    <name type="scientific">Gomphillus americanus</name>
    <dbReference type="NCBI Taxonomy" id="1940652"/>
    <lineage>
        <taxon>Eukaryota</taxon>
        <taxon>Fungi</taxon>
        <taxon>Dikarya</taxon>
        <taxon>Ascomycota</taxon>
        <taxon>Pezizomycotina</taxon>
        <taxon>Lecanoromycetes</taxon>
        <taxon>OSLEUM clade</taxon>
        <taxon>Ostropomycetidae</taxon>
        <taxon>Ostropales</taxon>
        <taxon>Graphidaceae</taxon>
        <taxon>Gomphilloideae</taxon>
        <taxon>Gomphillus</taxon>
    </lineage>
</organism>
<keyword evidence="2" id="KW-0812">Transmembrane</keyword>
<feature type="coiled-coil region" evidence="1">
    <location>
        <begin position="91"/>
        <end position="146"/>
    </location>
</feature>
<sequence>MFDFTTLNHYQVCFLFTLVLSVLLANVWSNRHPEEWDELMDNLYFAFIFLVLAVIICFTYSQRYRNWLKNKIIVALGGPSAEDLILAAKVHKALELELESSNKKLNMCEEHKLDCQQAIELKDGSFATLNQEHEVLKNKGAELKKENNYWLTHIDSIAKDRNDLWRRIWDSESDHIAISHKLENRDKVIKDLKEELVKKDQLIKTTTDQAQHTVEKSEAAVSETQKTFEDLQAEIARLEKSNESLQLYLNLAGETVERQDAKLKAIDFQEQVLEEEKFGKIKKSLQSSKKLTKKAVAKNTELENMVKTLEEQKKDMEKALEKQKKDMMKTLEKQKEDVKRDLLSEMARHQKDHAKKEIIYKARIHQLLNMNRKFVKIAPRGHRFTKKRGAAAVRKGSKEELSEKMDIDYDTLQEAGFADNGVDWMQIE</sequence>
<keyword evidence="4" id="KW-1185">Reference proteome</keyword>
<keyword evidence="2" id="KW-0472">Membrane</keyword>
<evidence type="ECO:0000313" key="4">
    <source>
        <dbReference type="Proteomes" id="UP000664169"/>
    </source>
</evidence>
<feature type="coiled-coil region" evidence="1">
    <location>
        <begin position="189"/>
        <end position="248"/>
    </location>
</feature>
<reference evidence="3" key="1">
    <citation type="submission" date="2021-03" db="EMBL/GenBank/DDBJ databases">
        <authorList>
            <person name="Tagirdzhanova G."/>
        </authorList>
    </citation>
    <scope>NUCLEOTIDE SEQUENCE</scope>
</reference>
<evidence type="ECO:0000313" key="3">
    <source>
        <dbReference type="EMBL" id="CAF9909526.1"/>
    </source>
</evidence>
<dbReference type="EMBL" id="CAJPDQ010000005">
    <property type="protein sequence ID" value="CAF9909526.1"/>
    <property type="molecule type" value="Genomic_DNA"/>
</dbReference>
<dbReference type="AlphaFoldDB" id="A0A8H3EMT1"/>
<feature type="transmembrane region" description="Helical" evidence="2">
    <location>
        <begin position="43"/>
        <end position="61"/>
    </location>
</feature>